<dbReference type="AlphaFoldDB" id="A0A9N9CM35"/>
<keyword evidence="3" id="KW-1185">Reference proteome</keyword>
<organism evidence="2 3">
    <name type="scientific">Funneliformis mosseae</name>
    <name type="common">Endomycorrhizal fungus</name>
    <name type="synonym">Glomus mosseae</name>
    <dbReference type="NCBI Taxonomy" id="27381"/>
    <lineage>
        <taxon>Eukaryota</taxon>
        <taxon>Fungi</taxon>
        <taxon>Fungi incertae sedis</taxon>
        <taxon>Mucoromycota</taxon>
        <taxon>Glomeromycotina</taxon>
        <taxon>Glomeromycetes</taxon>
        <taxon>Glomerales</taxon>
        <taxon>Glomeraceae</taxon>
        <taxon>Funneliformis</taxon>
    </lineage>
</organism>
<evidence type="ECO:0000256" key="1">
    <source>
        <dbReference type="SAM" id="SignalP"/>
    </source>
</evidence>
<evidence type="ECO:0000313" key="3">
    <source>
        <dbReference type="Proteomes" id="UP000789375"/>
    </source>
</evidence>
<protein>
    <submittedName>
        <fullName evidence="2">15398_t:CDS:1</fullName>
    </submittedName>
</protein>
<feature type="chain" id="PRO_5040274984" evidence="1">
    <location>
        <begin position="26"/>
        <end position="212"/>
    </location>
</feature>
<feature type="non-terminal residue" evidence="2">
    <location>
        <position position="212"/>
    </location>
</feature>
<dbReference type="PANTHER" id="PTHR34587:SF2">
    <property type="entry name" value="G-PROTEIN COUPLED RECEPTORS FAMILY 1 PROFILE DOMAIN-CONTAINING PROTEIN"/>
    <property type="match status" value="1"/>
</dbReference>
<dbReference type="EMBL" id="CAJVPP010002680">
    <property type="protein sequence ID" value="CAG8608027.1"/>
    <property type="molecule type" value="Genomic_DNA"/>
</dbReference>
<sequence length="212" mass="23618">MGIKINLFLILIIALISFLESSTHAVPLNIEKRQNDNKENNDICKKSNLDEGDGTQNRDGYCVETVLGEVPDVDNMISTLIIEPEDGSTIPANEKFRIETISENLITGFFTDPIKEYYVRPQELDDGKIIGHSHITIQKLNNDKRNVPNPENFAFFKGLDEPAQDGVLGVNVDEGLPAGNYRICTIVSSFSHQPVIMPVAQRGTCDDCIRIK</sequence>
<reference evidence="2" key="1">
    <citation type="submission" date="2021-06" db="EMBL/GenBank/DDBJ databases">
        <authorList>
            <person name="Kallberg Y."/>
            <person name="Tangrot J."/>
            <person name="Rosling A."/>
        </authorList>
    </citation>
    <scope>NUCLEOTIDE SEQUENCE</scope>
    <source>
        <strain evidence="2">87-6 pot B 2015</strain>
    </source>
</reference>
<dbReference type="PANTHER" id="PTHR34587">
    <property type="entry name" value="VWFA DOMAIN-CONTAINING PROTEIN"/>
    <property type="match status" value="1"/>
</dbReference>
<evidence type="ECO:0000313" key="2">
    <source>
        <dbReference type="EMBL" id="CAG8608027.1"/>
    </source>
</evidence>
<name>A0A9N9CM35_FUNMO</name>
<dbReference type="InterPro" id="IPR053216">
    <property type="entry name" value="Appressorial_penetr-assoc"/>
</dbReference>
<accession>A0A9N9CM35</accession>
<feature type="signal peptide" evidence="1">
    <location>
        <begin position="1"/>
        <end position="25"/>
    </location>
</feature>
<proteinExistence type="predicted"/>
<keyword evidence="1" id="KW-0732">Signal</keyword>
<gene>
    <name evidence="2" type="ORF">FMOSSE_LOCUS9307</name>
</gene>
<comment type="caution">
    <text evidence="2">The sequence shown here is derived from an EMBL/GenBank/DDBJ whole genome shotgun (WGS) entry which is preliminary data.</text>
</comment>
<dbReference type="Proteomes" id="UP000789375">
    <property type="component" value="Unassembled WGS sequence"/>
</dbReference>